<dbReference type="AlphaFoldDB" id="A0AAW9PT80"/>
<name>A0AAW9PT80_9CYAN</name>
<accession>A0AAW9PT80</accession>
<reference evidence="1" key="1">
    <citation type="submission" date="2024-01" db="EMBL/GenBank/DDBJ databases">
        <title>Bank of Algae and Cyanobacteria of the Azores (BACA) strain genomes.</title>
        <authorList>
            <person name="Luz R."/>
            <person name="Cordeiro R."/>
            <person name="Fonseca A."/>
            <person name="Goncalves V."/>
        </authorList>
    </citation>
    <scope>NUCLEOTIDE SEQUENCE</scope>
    <source>
        <strain evidence="1">BACA0141</strain>
    </source>
</reference>
<evidence type="ECO:0000313" key="1">
    <source>
        <dbReference type="EMBL" id="MEE3717817.1"/>
    </source>
</evidence>
<protein>
    <submittedName>
        <fullName evidence="1">Uncharacterized protein</fullName>
    </submittedName>
</protein>
<dbReference type="Proteomes" id="UP001333818">
    <property type="component" value="Unassembled WGS sequence"/>
</dbReference>
<evidence type="ECO:0000313" key="2">
    <source>
        <dbReference type="Proteomes" id="UP001333818"/>
    </source>
</evidence>
<gene>
    <name evidence="1" type="ORF">V2H45_13830</name>
</gene>
<keyword evidence="2" id="KW-1185">Reference proteome</keyword>
<proteinExistence type="predicted"/>
<dbReference type="RefSeq" id="WP_330484248.1">
    <property type="nucleotide sequence ID" value="NZ_JAZBJZ010000053.1"/>
</dbReference>
<sequence length="40" mass="3960">MAHSVTLIRGDGIDPVVAQATQTAVEATGVAKGVALLVQA</sequence>
<dbReference type="EMBL" id="JAZBJZ010000053">
    <property type="protein sequence ID" value="MEE3717817.1"/>
    <property type="molecule type" value="Genomic_DNA"/>
</dbReference>
<organism evidence="1 2">
    <name type="scientific">Tumidithrix elongata BACA0141</name>
    <dbReference type="NCBI Taxonomy" id="2716417"/>
    <lineage>
        <taxon>Bacteria</taxon>
        <taxon>Bacillati</taxon>
        <taxon>Cyanobacteriota</taxon>
        <taxon>Cyanophyceae</taxon>
        <taxon>Pseudanabaenales</taxon>
        <taxon>Pseudanabaenaceae</taxon>
        <taxon>Tumidithrix</taxon>
        <taxon>Tumidithrix elongata</taxon>
    </lineage>
</organism>
<comment type="caution">
    <text evidence="1">The sequence shown here is derived from an EMBL/GenBank/DDBJ whole genome shotgun (WGS) entry which is preliminary data.</text>
</comment>